<dbReference type="EMBL" id="CAJHUC010000716">
    <property type="protein sequence ID" value="CAD7697820.1"/>
    <property type="molecule type" value="Genomic_DNA"/>
</dbReference>
<gene>
    <name evidence="1" type="ORF">OSTQU699_LOCUS3181</name>
</gene>
<name>A0A8S1ISF1_9CHLO</name>
<reference evidence="1" key="1">
    <citation type="submission" date="2020-12" db="EMBL/GenBank/DDBJ databases">
        <authorList>
            <person name="Iha C."/>
        </authorList>
    </citation>
    <scope>NUCLEOTIDE SEQUENCE</scope>
</reference>
<protein>
    <submittedName>
        <fullName evidence="1">Uncharacterized protein</fullName>
    </submittedName>
</protein>
<organism evidence="1 2">
    <name type="scientific">Ostreobium quekettii</name>
    <dbReference type="NCBI Taxonomy" id="121088"/>
    <lineage>
        <taxon>Eukaryota</taxon>
        <taxon>Viridiplantae</taxon>
        <taxon>Chlorophyta</taxon>
        <taxon>core chlorophytes</taxon>
        <taxon>Ulvophyceae</taxon>
        <taxon>TCBD clade</taxon>
        <taxon>Bryopsidales</taxon>
        <taxon>Ostreobineae</taxon>
        <taxon>Ostreobiaceae</taxon>
        <taxon>Ostreobium</taxon>
    </lineage>
</organism>
<dbReference type="AlphaFoldDB" id="A0A8S1ISF1"/>
<evidence type="ECO:0000313" key="2">
    <source>
        <dbReference type="Proteomes" id="UP000708148"/>
    </source>
</evidence>
<keyword evidence="2" id="KW-1185">Reference proteome</keyword>
<accession>A0A8S1ISF1</accession>
<comment type="caution">
    <text evidence="1">The sequence shown here is derived from an EMBL/GenBank/DDBJ whole genome shotgun (WGS) entry which is preliminary data.</text>
</comment>
<sequence length="107" mass="11720">MHTAPGFNSHMGVQGHLFHVPSVCPVETDGKSRKTVPVLSTTGMGDRRSMCMVQRKIQDSRFGRRVQLLLQCLGQLAAVVGCMDVFSDVALPAHRSTGMDNKTHGWL</sequence>
<evidence type="ECO:0000313" key="1">
    <source>
        <dbReference type="EMBL" id="CAD7697820.1"/>
    </source>
</evidence>
<proteinExistence type="predicted"/>
<dbReference type="Proteomes" id="UP000708148">
    <property type="component" value="Unassembled WGS sequence"/>
</dbReference>